<dbReference type="InterPro" id="IPR036259">
    <property type="entry name" value="MFS_trans_sf"/>
</dbReference>
<dbReference type="GO" id="GO:0016020">
    <property type="term" value="C:membrane"/>
    <property type="evidence" value="ECO:0007669"/>
    <property type="project" value="UniProtKB-SubCell"/>
</dbReference>
<reference evidence="8 9" key="1">
    <citation type="journal article" date="2021" name="Nat. Plants">
        <title>The Taxus genome provides insights into paclitaxel biosynthesis.</title>
        <authorList>
            <person name="Xiong X."/>
            <person name="Gou J."/>
            <person name="Liao Q."/>
            <person name="Li Y."/>
            <person name="Zhou Q."/>
            <person name="Bi G."/>
            <person name="Li C."/>
            <person name="Du R."/>
            <person name="Wang X."/>
            <person name="Sun T."/>
            <person name="Guo L."/>
            <person name="Liang H."/>
            <person name="Lu P."/>
            <person name="Wu Y."/>
            <person name="Zhang Z."/>
            <person name="Ro D.K."/>
            <person name="Shang Y."/>
            <person name="Huang S."/>
            <person name="Yan J."/>
        </authorList>
    </citation>
    <scope>NUCLEOTIDE SEQUENCE [LARGE SCALE GENOMIC DNA]</scope>
    <source>
        <strain evidence="8">Ta-2019</strain>
    </source>
</reference>
<evidence type="ECO:0000256" key="4">
    <source>
        <dbReference type="ARBA" id="ARBA00022989"/>
    </source>
</evidence>
<dbReference type="InterPro" id="IPR011701">
    <property type="entry name" value="MFS"/>
</dbReference>
<feature type="domain" description="Major facilitator superfamily (MFS) profile" evidence="7">
    <location>
        <begin position="48"/>
        <end position="470"/>
    </location>
</feature>
<evidence type="ECO:0000259" key="7">
    <source>
        <dbReference type="PROSITE" id="PS50850"/>
    </source>
</evidence>
<dbReference type="AlphaFoldDB" id="A0AA38FWC2"/>
<dbReference type="Proteomes" id="UP000824469">
    <property type="component" value="Unassembled WGS sequence"/>
</dbReference>
<keyword evidence="4 6" id="KW-1133">Transmembrane helix</keyword>
<dbReference type="OMA" id="CSRPTQE"/>
<sequence length="470" mass="51999">MARSGNSNSHHEEPLLKQVEKAQNSDDACEACKLEHRKRHEKRFPFTEFFFVGMVVLINALPISSLFPFLYFMVRDFHIANKYEDIATYAGILGSSFMVGRFLFSVLWGVAADKYGRKPVIIIGAISIIVFNTMFGFSVNYWMAILTRFLLGSFNGLIGTIKAYATEVSREEHHAMALSIVTTTWGIGLIIGPAIGGFLAQPAQNYPNIFPADSLWGRFPYLLPCVVISAFAVPVLLLAVLLPETLHKHPLREEENPDLNPVDIDIENEEPQNEKTYMKEKEEGKMATLKTIINNWPVMSTIIINCVFSLHDIAYSEIFSLWAVSPRRQGGLGFTTSQVGVVLAISGFGLLVLQITIFAPLAKLFGPILVTRTSAILSIPLLTAYPFIAMLRDQDLWIVINSASLLKNILSVMTITGTFLLLNNAAAQNERAAANGLQMSGMSFFKGIGPAAAGILFSWGQKRQNANFLP</sequence>
<evidence type="ECO:0000256" key="5">
    <source>
        <dbReference type="ARBA" id="ARBA00023136"/>
    </source>
</evidence>
<feature type="transmembrane region" description="Helical" evidence="6">
    <location>
        <begin position="177"/>
        <end position="201"/>
    </location>
</feature>
<evidence type="ECO:0000313" key="8">
    <source>
        <dbReference type="EMBL" id="KAH9311290.1"/>
    </source>
</evidence>
<feature type="non-terminal residue" evidence="8">
    <location>
        <position position="470"/>
    </location>
</feature>
<organism evidence="8 9">
    <name type="scientific">Taxus chinensis</name>
    <name type="common">Chinese yew</name>
    <name type="synonym">Taxus wallichiana var. chinensis</name>
    <dbReference type="NCBI Taxonomy" id="29808"/>
    <lineage>
        <taxon>Eukaryota</taxon>
        <taxon>Viridiplantae</taxon>
        <taxon>Streptophyta</taxon>
        <taxon>Embryophyta</taxon>
        <taxon>Tracheophyta</taxon>
        <taxon>Spermatophyta</taxon>
        <taxon>Pinopsida</taxon>
        <taxon>Pinidae</taxon>
        <taxon>Conifers II</taxon>
        <taxon>Cupressales</taxon>
        <taxon>Taxaceae</taxon>
        <taxon>Taxus</taxon>
    </lineage>
</organism>
<evidence type="ECO:0000256" key="3">
    <source>
        <dbReference type="ARBA" id="ARBA00022692"/>
    </source>
</evidence>
<feature type="transmembrane region" description="Helical" evidence="6">
    <location>
        <begin position="86"/>
        <end position="108"/>
    </location>
</feature>
<dbReference type="PANTHER" id="PTHR23504">
    <property type="entry name" value="MAJOR FACILITATOR SUPERFAMILY DOMAIN-CONTAINING PROTEIN 10"/>
    <property type="match status" value="1"/>
</dbReference>
<feature type="transmembrane region" description="Helical" evidence="6">
    <location>
        <begin position="443"/>
        <end position="460"/>
    </location>
</feature>
<evidence type="ECO:0000256" key="6">
    <source>
        <dbReference type="SAM" id="Phobius"/>
    </source>
</evidence>
<keyword evidence="9" id="KW-1185">Reference proteome</keyword>
<feature type="transmembrane region" description="Helical" evidence="6">
    <location>
        <begin position="120"/>
        <end position="139"/>
    </location>
</feature>
<proteinExistence type="predicted"/>
<feature type="transmembrane region" description="Helical" evidence="6">
    <location>
        <begin position="369"/>
        <end position="390"/>
    </location>
</feature>
<dbReference type="PROSITE" id="PS50850">
    <property type="entry name" value="MFS"/>
    <property type="match status" value="1"/>
</dbReference>
<feature type="transmembrane region" description="Helical" evidence="6">
    <location>
        <begin position="296"/>
        <end position="319"/>
    </location>
</feature>
<dbReference type="CDD" id="cd17330">
    <property type="entry name" value="MFS_SLC46_TetA_like"/>
    <property type="match status" value="1"/>
</dbReference>
<dbReference type="InterPro" id="IPR020846">
    <property type="entry name" value="MFS_dom"/>
</dbReference>
<dbReference type="PRINTS" id="PR01035">
    <property type="entry name" value="TCRTETA"/>
</dbReference>
<dbReference type="Pfam" id="PF07690">
    <property type="entry name" value="MFS_1"/>
    <property type="match status" value="1"/>
</dbReference>
<dbReference type="InterPro" id="IPR001958">
    <property type="entry name" value="Tet-R_TetA/multi-R_MdtG-like"/>
</dbReference>
<dbReference type="GO" id="GO:0022857">
    <property type="term" value="F:transmembrane transporter activity"/>
    <property type="evidence" value="ECO:0007669"/>
    <property type="project" value="InterPro"/>
</dbReference>
<dbReference type="PANTHER" id="PTHR23504:SF15">
    <property type="entry name" value="MAJOR FACILITATOR SUPERFAMILY (MFS) PROFILE DOMAIN-CONTAINING PROTEIN"/>
    <property type="match status" value="1"/>
</dbReference>
<keyword evidence="2" id="KW-0813">Transport</keyword>
<evidence type="ECO:0000313" key="9">
    <source>
        <dbReference type="Proteomes" id="UP000824469"/>
    </source>
</evidence>
<feature type="transmembrane region" description="Helical" evidence="6">
    <location>
        <begin position="49"/>
        <end position="74"/>
    </location>
</feature>
<feature type="transmembrane region" description="Helical" evidence="6">
    <location>
        <begin position="221"/>
        <end position="242"/>
    </location>
</feature>
<keyword evidence="3 6" id="KW-0812">Transmembrane</keyword>
<comment type="caution">
    <text evidence="8">The sequence shown here is derived from an EMBL/GenBank/DDBJ whole genome shotgun (WGS) entry which is preliminary data.</text>
</comment>
<feature type="transmembrane region" description="Helical" evidence="6">
    <location>
        <begin position="339"/>
        <end position="362"/>
    </location>
</feature>
<comment type="subcellular location">
    <subcellularLocation>
        <location evidence="1">Membrane</location>
        <topology evidence="1">Multi-pass membrane protein</topology>
    </subcellularLocation>
</comment>
<name>A0AA38FWC2_TAXCH</name>
<dbReference type="EMBL" id="JAHRHJ020000006">
    <property type="protein sequence ID" value="KAH9311290.1"/>
    <property type="molecule type" value="Genomic_DNA"/>
</dbReference>
<evidence type="ECO:0000256" key="1">
    <source>
        <dbReference type="ARBA" id="ARBA00004141"/>
    </source>
</evidence>
<dbReference type="Gene3D" id="1.20.1250.20">
    <property type="entry name" value="MFS general substrate transporter like domains"/>
    <property type="match status" value="1"/>
</dbReference>
<feature type="transmembrane region" description="Helical" evidence="6">
    <location>
        <begin position="396"/>
        <end position="422"/>
    </location>
</feature>
<accession>A0AA38FWC2</accession>
<gene>
    <name evidence="8" type="ORF">KI387_026325</name>
</gene>
<keyword evidence="5 6" id="KW-0472">Membrane</keyword>
<dbReference type="SUPFAM" id="SSF103473">
    <property type="entry name" value="MFS general substrate transporter"/>
    <property type="match status" value="1"/>
</dbReference>
<evidence type="ECO:0000256" key="2">
    <source>
        <dbReference type="ARBA" id="ARBA00022448"/>
    </source>
</evidence>
<protein>
    <recommendedName>
        <fullName evidence="7">Major facilitator superfamily (MFS) profile domain-containing protein</fullName>
    </recommendedName>
</protein>
<feature type="transmembrane region" description="Helical" evidence="6">
    <location>
        <begin position="145"/>
        <end position="165"/>
    </location>
</feature>